<name>A0ABQ4U1J9_9HYPH</name>
<dbReference type="RefSeq" id="WP_238183357.1">
    <property type="nucleotide sequence ID" value="NZ_BPRB01000162.1"/>
</dbReference>
<keyword evidence="2" id="KW-1185">Reference proteome</keyword>
<sequence>MISAHNLRILETAMDMPLGAIPELEVASRSDEVLKRVSAAVGVPVTEFLNSNAKDGVSGAAELLSLLLAIKSEQGRNAALDCLRAIAQDQAD</sequence>
<comment type="caution">
    <text evidence="1">The sequence shown here is derived from an EMBL/GenBank/DDBJ whole genome shotgun (WGS) entry which is preliminary data.</text>
</comment>
<protein>
    <submittedName>
        <fullName evidence="1">Uncharacterized protein</fullName>
    </submittedName>
</protein>
<dbReference type="Proteomes" id="UP001055057">
    <property type="component" value="Unassembled WGS sequence"/>
</dbReference>
<reference evidence="1" key="1">
    <citation type="journal article" date="2021" name="Front. Microbiol.">
        <title>Comprehensive Comparative Genomics and Phenotyping of Methylobacterium Species.</title>
        <authorList>
            <person name="Alessa O."/>
            <person name="Ogura Y."/>
            <person name="Fujitani Y."/>
            <person name="Takami H."/>
            <person name="Hayashi T."/>
            <person name="Sahin N."/>
            <person name="Tani A."/>
        </authorList>
    </citation>
    <scope>NUCLEOTIDE SEQUENCE</scope>
    <source>
        <strain evidence="1">DSM 23632</strain>
    </source>
</reference>
<gene>
    <name evidence="1" type="ORF">MPOCJGCO_2863</name>
</gene>
<organism evidence="1 2">
    <name type="scientific">Methylobacterium trifolii</name>
    <dbReference type="NCBI Taxonomy" id="1003092"/>
    <lineage>
        <taxon>Bacteria</taxon>
        <taxon>Pseudomonadati</taxon>
        <taxon>Pseudomonadota</taxon>
        <taxon>Alphaproteobacteria</taxon>
        <taxon>Hyphomicrobiales</taxon>
        <taxon>Methylobacteriaceae</taxon>
        <taxon>Methylobacterium</taxon>
    </lineage>
</organism>
<dbReference type="EMBL" id="BPRB01000162">
    <property type="protein sequence ID" value="GJE60747.1"/>
    <property type="molecule type" value="Genomic_DNA"/>
</dbReference>
<evidence type="ECO:0000313" key="1">
    <source>
        <dbReference type="EMBL" id="GJE60747.1"/>
    </source>
</evidence>
<accession>A0ABQ4U1J9</accession>
<evidence type="ECO:0000313" key="2">
    <source>
        <dbReference type="Proteomes" id="UP001055057"/>
    </source>
</evidence>
<reference evidence="1" key="2">
    <citation type="submission" date="2021-08" db="EMBL/GenBank/DDBJ databases">
        <authorList>
            <person name="Tani A."/>
            <person name="Ola A."/>
            <person name="Ogura Y."/>
            <person name="Katsura K."/>
            <person name="Hayashi T."/>
        </authorList>
    </citation>
    <scope>NUCLEOTIDE SEQUENCE</scope>
    <source>
        <strain evidence="1">DSM 23632</strain>
    </source>
</reference>
<proteinExistence type="predicted"/>